<proteinExistence type="predicted"/>
<keyword evidence="3" id="KW-1185">Reference proteome</keyword>
<gene>
    <name evidence="2" type="ORF">GMJLKIPL_0015</name>
</gene>
<comment type="caution">
    <text evidence="2">The sequence shown here is derived from an EMBL/GenBank/DDBJ whole genome shotgun (WGS) entry which is preliminary data.</text>
</comment>
<reference evidence="2" key="2">
    <citation type="submission" date="2021-08" db="EMBL/GenBank/DDBJ databases">
        <authorList>
            <person name="Tani A."/>
            <person name="Ola A."/>
            <person name="Ogura Y."/>
            <person name="Katsura K."/>
            <person name="Hayashi T."/>
        </authorList>
    </citation>
    <scope>NUCLEOTIDE SEQUENCE</scope>
    <source>
        <strain evidence="2">DSM 17168</strain>
    </source>
</reference>
<organism evidence="2 3">
    <name type="scientific">Methylobacterium isbiliense</name>
    <dbReference type="NCBI Taxonomy" id="315478"/>
    <lineage>
        <taxon>Bacteria</taxon>
        <taxon>Pseudomonadati</taxon>
        <taxon>Pseudomonadota</taxon>
        <taxon>Alphaproteobacteria</taxon>
        <taxon>Hyphomicrobiales</taxon>
        <taxon>Methylobacteriaceae</taxon>
        <taxon>Methylobacterium</taxon>
    </lineage>
</organism>
<dbReference type="Proteomes" id="UP001055153">
    <property type="component" value="Unassembled WGS sequence"/>
</dbReference>
<evidence type="ECO:0000313" key="3">
    <source>
        <dbReference type="Proteomes" id="UP001055153"/>
    </source>
</evidence>
<sequence length="257" mass="29047">MEHHRLSPERLTFDALPLYPSRRTPKLPRSQSSHGRRSPTSRRSVPFHHIRTQNTHEAPSPHAQIFRRYRVYTNEQLFVWDLDKLRQISQNPHPRNLLDGSAILRRLLTDSSGPLLHKAAKGRDFKPIFRVIGSPEGDRLLEDIFASGAVTFRYSNPDPDALKEGAGMQLGLDGFLARKIHFVDGKPITIKEVINFCANVAGGVHAGQPSRRDNAEVLYNNSSNVLVNGKPFPVESIRSIIDITIQALEPLYERLRA</sequence>
<accession>A0ABQ4S4V5</accession>
<evidence type="ECO:0000313" key="2">
    <source>
        <dbReference type="EMBL" id="GJD98109.1"/>
    </source>
</evidence>
<protein>
    <submittedName>
        <fullName evidence="2">Uncharacterized protein</fullName>
    </submittedName>
</protein>
<evidence type="ECO:0000256" key="1">
    <source>
        <dbReference type="SAM" id="MobiDB-lite"/>
    </source>
</evidence>
<feature type="region of interest" description="Disordered" evidence="1">
    <location>
        <begin position="13"/>
        <end position="61"/>
    </location>
</feature>
<name>A0ABQ4S4V5_9HYPH</name>
<dbReference type="EMBL" id="BPQQ01000001">
    <property type="protein sequence ID" value="GJD98109.1"/>
    <property type="molecule type" value="Genomic_DNA"/>
</dbReference>
<reference evidence="2" key="1">
    <citation type="journal article" date="2021" name="Front. Microbiol.">
        <title>Comprehensive Comparative Genomics and Phenotyping of Methylobacterium Species.</title>
        <authorList>
            <person name="Alessa O."/>
            <person name="Ogura Y."/>
            <person name="Fujitani Y."/>
            <person name="Takami H."/>
            <person name="Hayashi T."/>
            <person name="Sahin N."/>
            <person name="Tani A."/>
        </authorList>
    </citation>
    <scope>NUCLEOTIDE SEQUENCE</scope>
    <source>
        <strain evidence="2">DSM 17168</strain>
    </source>
</reference>
<feature type="compositionally biased region" description="Basic residues" evidence="1">
    <location>
        <begin position="34"/>
        <end position="51"/>
    </location>
</feature>